<evidence type="ECO:0000313" key="3">
    <source>
        <dbReference type="Proteomes" id="UP000005239"/>
    </source>
</evidence>
<feature type="compositionally biased region" description="Polar residues" evidence="1">
    <location>
        <begin position="48"/>
        <end position="57"/>
    </location>
</feature>
<protein>
    <submittedName>
        <fullName evidence="2">Uncharacterized protein</fullName>
    </submittedName>
</protein>
<gene>
    <name evidence="2" type="primary">WBGene00106732</name>
</gene>
<dbReference type="EnsemblMetazoa" id="PPA17178.1">
    <property type="protein sequence ID" value="PPA17178.1"/>
    <property type="gene ID" value="WBGene00106732"/>
</dbReference>
<reference evidence="2" key="2">
    <citation type="submission" date="2022-06" db="UniProtKB">
        <authorList>
            <consortium name="EnsemblMetazoa"/>
        </authorList>
    </citation>
    <scope>IDENTIFICATION</scope>
    <source>
        <strain evidence="2">PS312</strain>
    </source>
</reference>
<evidence type="ECO:0000313" key="2">
    <source>
        <dbReference type="EnsemblMetazoa" id="PPA17178.1"/>
    </source>
</evidence>
<accession>A0A2A6CC09</accession>
<name>A0A2A6CC09_PRIPA</name>
<feature type="region of interest" description="Disordered" evidence="1">
    <location>
        <begin position="29"/>
        <end position="93"/>
    </location>
</feature>
<proteinExistence type="predicted"/>
<dbReference type="Proteomes" id="UP000005239">
    <property type="component" value="Unassembled WGS sequence"/>
</dbReference>
<dbReference type="AlphaFoldDB" id="A0A2A6CC09"/>
<feature type="region of interest" description="Disordered" evidence="1">
    <location>
        <begin position="1"/>
        <end position="20"/>
    </location>
</feature>
<accession>A0A8R1YHL7</accession>
<sequence>MKRNKLINQEPDFIGNDVKAGPCLNTRRQIVRRLEPPEEQTALDLSERSVSSMSDVNADSADDMSDGSIIENSREDEDEEESTHDRSIVFPDEAVMRDPMDQQRIRAERRAHHRRLRDEMGAIGRNDLIANANFDDEMMMNPNEHDINESFGPFGMEDDIDMRNPNEEVLNESLRGLFLEPEDGGGDEFDVSFDNTNENERFNNGQGMISETTVALLLSIVAMRYSVGAANAFWSAIRKAAYEEIRTGFIISPWVLCASLCQQDVKRLEDDKPSTIEKYELRYHGDETFAILRFINSLIAEESVRNVWRFNNRTIPCKFIEAAPRIDEFPQQNSFYVQIAISHQNDFLTLLFKKLCCRGDVQWSSNGRRGKVSWRSPAKCQDIARLINNCLLDGLTQQITNN</sequence>
<organism evidence="2 3">
    <name type="scientific">Pristionchus pacificus</name>
    <name type="common">Parasitic nematode worm</name>
    <dbReference type="NCBI Taxonomy" id="54126"/>
    <lineage>
        <taxon>Eukaryota</taxon>
        <taxon>Metazoa</taxon>
        <taxon>Ecdysozoa</taxon>
        <taxon>Nematoda</taxon>
        <taxon>Chromadorea</taxon>
        <taxon>Rhabditida</taxon>
        <taxon>Rhabditina</taxon>
        <taxon>Diplogasteromorpha</taxon>
        <taxon>Diplogasteroidea</taxon>
        <taxon>Neodiplogasteridae</taxon>
        <taxon>Pristionchus</taxon>
    </lineage>
</organism>
<evidence type="ECO:0000256" key="1">
    <source>
        <dbReference type="SAM" id="MobiDB-lite"/>
    </source>
</evidence>
<reference evidence="3" key="1">
    <citation type="journal article" date="2008" name="Nat. Genet.">
        <title>The Pristionchus pacificus genome provides a unique perspective on nematode lifestyle and parasitism.</title>
        <authorList>
            <person name="Dieterich C."/>
            <person name="Clifton S.W."/>
            <person name="Schuster L.N."/>
            <person name="Chinwalla A."/>
            <person name="Delehaunty K."/>
            <person name="Dinkelacker I."/>
            <person name="Fulton L."/>
            <person name="Fulton R."/>
            <person name="Godfrey J."/>
            <person name="Minx P."/>
            <person name="Mitreva M."/>
            <person name="Roeseler W."/>
            <person name="Tian H."/>
            <person name="Witte H."/>
            <person name="Yang S.P."/>
            <person name="Wilson R.K."/>
            <person name="Sommer R.J."/>
        </authorList>
    </citation>
    <scope>NUCLEOTIDE SEQUENCE [LARGE SCALE GENOMIC DNA]</scope>
    <source>
        <strain evidence="3">PS312</strain>
    </source>
</reference>
<keyword evidence="3" id="KW-1185">Reference proteome</keyword>